<dbReference type="EMBL" id="RQYT01000030">
    <property type="protein sequence ID" value="RRD48766.1"/>
    <property type="molecule type" value="Genomic_DNA"/>
</dbReference>
<dbReference type="InterPro" id="IPR002543">
    <property type="entry name" value="FtsK_dom"/>
</dbReference>
<evidence type="ECO:0000259" key="4">
    <source>
        <dbReference type="PROSITE" id="PS50901"/>
    </source>
</evidence>
<proteinExistence type="predicted"/>
<dbReference type="PANTHER" id="PTHR22683">
    <property type="entry name" value="SPORULATION PROTEIN RELATED"/>
    <property type="match status" value="1"/>
</dbReference>
<dbReference type="InterPro" id="IPR027417">
    <property type="entry name" value="P-loop_NTPase"/>
</dbReference>
<dbReference type="PANTHER" id="PTHR22683:SF41">
    <property type="entry name" value="DNA TRANSLOCASE FTSK"/>
    <property type="match status" value="1"/>
</dbReference>
<dbReference type="OrthoDB" id="3217500at2"/>
<evidence type="ECO:0000256" key="2">
    <source>
        <dbReference type="ARBA" id="ARBA00022840"/>
    </source>
</evidence>
<reference evidence="5 6" key="1">
    <citation type="submission" date="2018-11" db="EMBL/GenBank/DDBJ databases">
        <title>Genomes From Bacteria Associated with the Canine Oral Cavity: a Test Case for Automated Genome-Based Taxonomic Assignment.</title>
        <authorList>
            <person name="Coil D.A."/>
            <person name="Jospin G."/>
            <person name="Darling A.E."/>
            <person name="Wallis C."/>
            <person name="Davis I.J."/>
            <person name="Harris S."/>
            <person name="Eisen J.A."/>
            <person name="Holcombe L.J."/>
            <person name="O'Flynn C."/>
        </authorList>
    </citation>
    <scope>NUCLEOTIDE SEQUENCE [LARGE SCALE GENOMIC DNA]</scope>
    <source>
        <strain evidence="5 6">OH2822_COT-296</strain>
    </source>
</reference>
<name>A0A3P1WS20_9ACTN</name>
<accession>A0A3P1WS20</accession>
<comment type="caution">
    <text evidence="5">The sequence shown here is derived from an EMBL/GenBank/DDBJ whole genome shotgun (WGS) entry which is preliminary data.</text>
</comment>
<keyword evidence="2 3" id="KW-0067">ATP-binding</keyword>
<evidence type="ECO:0000313" key="5">
    <source>
        <dbReference type="EMBL" id="RRD48766.1"/>
    </source>
</evidence>
<keyword evidence="1 3" id="KW-0547">Nucleotide-binding</keyword>
<dbReference type="Gene3D" id="3.40.50.300">
    <property type="entry name" value="P-loop containing nucleotide triphosphate hydrolases"/>
    <property type="match status" value="2"/>
</dbReference>
<sequence length="899" mass="96293">MSARARFARAQAELASGEERMREHYERAVGAMAAHARRVDREERAIADTVRELVAAGHVADLGAWSSTDWEGWTPDPRIPDEVRVGHVDGTELAHLPATLPLFRGQPILLTTEEPEACDHARTILRNLALRIAAAAGPDVVLHLIDPFRMGHGFLRERDLPGVAPAGADAMDNLRAARDAAHADSLTGPDGRRHVVLAMDYPRGFTHQGIDILNSLPQLPNTQLILHHDLLAPEPAISGLDLRDVLVMEVASNGVALGCWGRLLALLDPAAPDDLFHRIHDALAANLPATNANWGDVNAVDPSLWWSGRARERVVATVGTDTAGRPIELTFGQDQAGVWLSHLVIGGTTGSGKSMLLHCLITSLATRYGPDELQFLLIDGRDGAEMQAYRELPHAQAVAIHTPPDMAAGIILDVHKELTRRHQLLVRHKVPALRDLPSSESTLLARLVVVIDEYQVYLDDITNGVGEALTDIAARGRAAGIHLVLASQSFHGAGAGHRAQFFNNVQTRVALPMPANTVQMLTEFSSDARRLIGSHCREAGDVVVHSGIGAAPDVAGRVGFLPGEQLADLVAALAAKDRRRPLVLDGNAPPSAARNPALQGLARVPRTATVDAWASRPEAEGGLGVVNWPAHDLPAAFIVGRSMTVHGSAFAVVKRAARQNVAVLADDAEVLTGVLQSGLASLSASCLPGGCQVWVLSQLRGREGSSWRGGLTDRLSEILASWQHSVRVAADGAAAVAMVAAAVVELERRRALTADQQAEQDTLVVVAAGLEAYQEFHGIEGRYETELSEATAHLARLANDGPLLGIHVVLGATSRDAWERVWPTQRMTAFNHRFCGQLSQTDSQWLFGDQRATEVEPGGVIQGPRRMGYSDAVSGSQTVFLPYVCGADLDQSLAGLVRS</sequence>
<feature type="binding site" evidence="3">
    <location>
        <begin position="347"/>
        <end position="354"/>
    </location>
    <ligand>
        <name>ATP</name>
        <dbReference type="ChEBI" id="CHEBI:30616"/>
    </ligand>
</feature>
<dbReference type="Pfam" id="PF01580">
    <property type="entry name" value="FtsK_SpoIIIE"/>
    <property type="match status" value="1"/>
</dbReference>
<dbReference type="InterPro" id="IPR050206">
    <property type="entry name" value="FtsK/SpoIIIE/SftA"/>
</dbReference>
<evidence type="ECO:0000256" key="1">
    <source>
        <dbReference type="ARBA" id="ARBA00022741"/>
    </source>
</evidence>
<protein>
    <submittedName>
        <fullName evidence="5">DNA translocase FtsK</fullName>
    </submittedName>
</protein>
<organism evidence="5 6">
    <name type="scientific">Arachnia propionica</name>
    <dbReference type="NCBI Taxonomy" id="1750"/>
    <lineage>
        <taxon>Bacteria</taxon>
        <taxon>Bacillati</taxon>
        <taxon>Actinomycetota</taxon>
        <taxon>Actinomycetes</taxon>
        <taxon>Propionibacteriales</taxon>
        <taxon>Propionibacteriaceae</taxon>
        <taxon>Arachnia</taxon>
    </lineage>
</organism>
<feature type="domain" description="FtsK" evidence="4">
    <location>
        <begin position="324"/>
        <end position="520"/>
    </location>
</feature>
<dbReference type="Proteomes" id="UP000280935">
    <property type="component" value="Unassembled WGS sequence"/>
</dbReference>
<dbReference type="PROSITE" id="PS50901">
    <property type="entry name" value="FTSK"/>
    <property type="match status" value="1"/>
</dbReference>
<evidence type="ECO:0000313" key="6">
    <source>
        <dbReference type="Proteomes" id="UP000280935"/>
    </source>
</evidence>
<dbReference type="RefSeq" id="WP_125228555.1">
    <property type="nucleotide sequence ID" value="NZ_RQYT01000030.1"/>
</dbReference>
<dbReference type="GO" id="GO:0003677">
    <property type="term" value="F:DNA binding"/>
    <property type="evidence" value="ECO:0007669"/>
    <property type="project" value="InterPro"/>
</dbReference>
<evidence type="ECO:0000256" key="3">
    <source>
        <dbReference type="PROSITE-ProRule" id="PRU00289"/>
    </source>
</evidence>
<dbReference type="AlphaFoldDB" id="A0A3P1WS20"/>
<gene>
    <name evidence="5" type="ORF">EII35_11200</name>
</gene>
<dbReference type="SUPFAM" id="SSF52540">
    <property type="entry name" value="P-loop containing nucleoside triphosphate hydrolases"/>
    <property type="match status" value="1"/>
</dbReference>
<dbReference type="GO" id="GO:0005524">
    <property type="term" value="F:ATP binding"/>
    <property type="evidence" value="ECO:0007669"/>
    <property type="project" value="UniProtKB-UniRule"/>
</dbReference>